<evidence type="ECO:0000256" key="6">
    <source>
        <dbReference type="PIRSR" id="PIRSR613078-3"/>
    </source>
</evidence>
<keyword evidence="4" id="KW-0413">Isomerase</keyword>
<dbReference type="Pfam" id="PF00300">
    <property type="entry name" value="His_Phos_1"/>
    <property type="match status" value="1"/>
</dbReference>
<dbReference type="PANTHER" id="PTHR11931">
    <property type="entry name" value="PHOSPHOGLYCERATE MUTASE"/>
    <property type="match status" value="1"/>
</dbReference>
<dbReference type="CDD" id="cd07067">
    <property type="entry name" value="HP_PGM_like"/>
    <property type="match status" value="1"/>
</dbReference>
<reference evidence="7 8" key="1">
    <citation type="submission" date="2021-01" db="EMBL/GenBank/DDBJ databases">
        <title>Whole genome shotgun sequence of Planotetraspora phitsanulokensis NBRC 104273.</title>
        <authorList>
            <person name="Komaki H."/>
            <person name="Tamura T."/>
        </authorList>
    </citation>
    <scope>NUCLEOTIDE SEQUENCE [LARGE SCALE GENOMIC DNA]</scope>
    <source>
        <strain evidence="7 8">NBRC 104273</strain>
    </source>
</reference>
<dbReference type="Proteomes" id="UP000622547">
    <property type="component" value="Unassembled WGS sequence"/>
</dbReference>
<evidence type="ECO:0000313" key="7">
    <source>
        <dbReference type="EMBL" id="GII39091.1"/>
    </source>
</evidence>
<organism evidence="7 8">
    <name type="scientific">Planotetraspora phitsanulokensis</name>
    <dbReference type="NCBI Taxonomy" id="575192"/>
    <lineage>
        <taxon>Bacteria</taxon>
        <taxon>Bacillati</taxon>
        <taxon>Actinomycetota</taxon>
        <taxon>Actinomycetes</taxon>
        <taxon>Streptosporangiales</taxon>
        <taxon>Streptosporangiaceae</taxon>
        <taxon>Planotetraspora</taxon>
    </lineage>
</organism>
<evidence type="ECO:0000256" key="3">
    <source>
        <dbReference type="ARBA" id="ARBA00023152"/>
    </source>
</evidence>
<evidence type="ECO:0000256" key="1">
    <source>
        <dbReference type="ARBA" id="ARBA00006717"/>
    </source>
</evidence>
<sequence>MKIALTGLGRRQAADVGRWLSAPDRVPDIVWCSPYLRAGQTWSLARRELIATGRRVPCVRVDARLRDRHRGLLHHLPPAEVRERFPEEAGREEREGMLRYRPPDGESFMDVAARLRTVWQDISGDMVHQRVLVVAHDAVVLFLRQIIEELSGDEIMRIASTGLAGNGSVTTWERQEDGFRLASYDFRDHLGV</sequence>
<dbReference type="SUPFAM" id="SSF53254">
    <property type="entry name" value="Phosphoglycerate mutase-like"/>
    <property type="match status" value="1"/>
</dbReference>
<gene>
    <name evidence="7" type="ORF">Pph01_40940</name>
</gene>
<dbReference type="GO" id="GO:0004619">
    <property type="term" value="F:phosphoglycerate mutase activity"/>
    <property type="evidence" value="ECO:0007669"/>
    <property type="project" value="UniProtKB-EC"/>
</dbReference>
<evidence type="ECO:0000256" key="4">
    <source>
        <dbReference type="ARBA" id="ARBA00023235"/>
    </source>
</evidence>
<comment type="caution">
    <text evidence="7">The sequence shown here is derived from an EMBL/GenBank/DDBJ whole genome shotgun (WGS) entry which is preliminary data.</text>
</comment>
<dbReference type="EC" id="5.4.2.11" evidence="2"/>
<feature type="site" description="Transition state stabilizer" evidence="6">
    <location>
        <position position="136"/>
    </location>
</feature>
<evidence type="ECO:0000256" key="2">
    <source>
        <dbReference type="ARBA" id="ARBA00012028"/>
    </source>
</evidence>
<evidence type="ECO:0000313" key="8">
    <source>
        <dbReference type="Proteomes" id="UP000622547"/>
    </source>
</evidence>
<dbReference type="InterPro" id="IPR005952">
    <property type="entry name" value="Phosphogly_mut1"/>
</dbReference>
<accession>A0A8J3U931</accession>
<comment type="similarity">
    <text evidence="1">Belongs to the phosphoglycerate mutase family. BPG-dependent PGAM subfamily.</text>
</comment>
<name>A0A8J3U931_9ACTN</name>
<dbReference type="InterPro" id="IPR013078">
    <property type="entry name" value="His_Pase_superF_clade-1"/>
</dbReference>
<evidence type="ECO:0000256" key="5">
    <source>
        <dbReference type="PIRSR" id="PIRSR613078-2"/>
    </source>
</evidence>
<dbReference type="InterPro" id="IPR029033">
    <property type="entry name" value="His_PPase_superfam"/>
</dbReference>
<feature type="binding site" evidence="5">
    <location>
        <position position="37"/>
    </location>
    <ligand>
        <name>substrate</name>
    </ligand>
</feature>
<dbReference type="Gene3D" id="3.40.50.1240">
    <property type="entry name" value="Phosphoglycerate mutase-like"/>
    <property type="match status" value="1"/>
</dbReference>
<dbReference type="EMBL" id="BOOP01000019">
    <property type="protein sequence ID" value="GII39091.1"/>
    <property type="molecule type" value="Genomic_DNA"/>
</dbReference>
<dbReference type="AlphaFoldDB" id="A0A8J3U931"/>
<keyword evidence="3" id="KW-0324">Glycolysis</keyword>
<keyword evidence="8" id="KW-1185">Reference proteome</keyword>
<dbReference type="GO" id="GO:0006096">
    <property type="term" value="P:glycolytic process"/>
    <property type="evidence" value="ECO:0007669"/>
    <property type="project" value="UniProtKB-KW"/>
</dbReference>
<proteinExistence type="inferred from homology"/>
<protein>
    <recommendedName>
        <fullName evidence="2">phosphoglycerate mutase (2,3-diphosphoglycerate-dependent)</fullName>
        <ecNumber evidence="2">5.4.2.11</ecNumber>
    </recommendedName>
</protein>